<dbReference type="Proteomes" id="UP001479290">
    <property type="component" value="Unassembled WGS sequence"/>
</dbReference>
<name>A0AAW2A7J1_CULAL</name>
<proteinExistence type="inferred from homology"/>
<dbReference type="EMBL" id="JAWDJR010000010">
    <property type="protein sequence ID" value="KAK9968549.1"/>
    <property type="molecule type" value="Genomic_DNA"/>
</dbReference>
<organism evidence="4 5">
    <name type="scientific">Culter alburnus</name>
    <name type="common">Topmouth culter</name>
    <dbReference type="NCBI Taxonomy" id="194366"/>
    <lineage>
        <taxon>Eukaryota</taxon>
        <taxon>Metazoa</taxon>
        <taxon>Chordata</taxon>
        <taxon>Craniata</taxon>
        <taxon>Vertebrata</taxon>
        <taxon>Euteleostomi</taxon>
        <taxon>Actinopterygii</taxon>
        <taxon>Neopterygii</taxon>
        <taxon>Teleostei</taxon>
        <taxon>Ostariophysi</taxon>
        <taxon>Cypriniformes</taxon>
        <taxon>Xenocyprididae</taxon>
        <taxon>Xenocypridinae</taxon>
        <taxon>Culter</taxon>
    </lineage>
</organism>
<dbReference type="PRINTS" id="PR00080">
    <property type="entry name" value="SDRFAMILY"/>
</dbReference>
<protein>
    <submittedName>
        <fullName evidence="4">Uncharacterized protein</fullName>
    </submittedName>
</protein>
<evidence type="ECO:0000256" key="2">
    <source>
        <dbReference type="ARBA" id="ARBA00023002"/>
    </source>
</evidence>
<dbReference type="GO" id="GO:0016491">
    <property type="term" value="F:oxidoreductase activity"/>
    <property type="evidence" value="ECO:0007669"/>
    <property type="project" value="UniProtKB-KW"/>
</dbReference>
<evidence type="ECO:0000256" key="1">
    <source>
        <dbReference type="ARBA" id="ARBA00006484"/>
    </source>
</evidence>
<dbReference type="SUPFAM" id="SSF51735">
    <property type="entry name" value="NAD(P)-binding Rossmann-fold domains"/>
    <property type="match status" value="1"/>
</dbReference>
<dbReference type="Pfam" id="PF00106">
    <property type="entry name" value="adh_short"/>
    <property type="match status" value="1"/>
</dbReference>
<dbReference type="InterPro" id="IPR002347">
    <property type="entry name" value="SDR_fam"/>
</dbReference>
<gene>
    <name evidence="4" type="ORF">ABG768_002867</name>
</gene>
<evidence type="ECO:0000313" key="4">
    <source>
        <dbReference type="EMBL" id="KAK9968549.1"/>
    </source>
</evidence>
<comment type="caution">
    <text evidence="4">The sequence shown here is derived from an EMBL/GenBank/DDBJ whole genome shotgun (WGS) entry which is preliminary data.</text>
</comment>
<dbReference type="InterPro" id="IPR036291">
    <property type="entry name" value="NAD(P)-bd_dom_sf"/>
</dbReference>
<accession>A0AAW2A7J1</accession>
<reference evidence="4 5" key="1">
    <citation type="submission" date="2024-05" db="EMBL/GenBank/DDBJ databases">
        <title>A high-quality chromosomal-level genome assembly of Topmouth culter (Culter alburnus).</title>
        <authorList>
            <person name="Zhao H."/>
        </authorList>
    </citation>
    <scope>NUCLEOTIDE SEQUENCE [LARGE SCALE GENOMIC DNA]</scope>
    <source>
        <strain evidence="4">CATC2023</strain>
        <tissue evidence="4">Muscle</tissue>
    </source>
</reference>
<keyword evidence="5" id="KW-1185">Reference proteome</keyword>
<comment type="similarity">
    <text evidence="1 3">Belongs to the short-chain dehydrogenases/reductases (SDR) family.</text>
</comment>
<sequence length="318" mass="34894">MFTVLLICGGLVGFYLLLCATVFKLPKCKSTAKLHGKTVVVTGANTGIGKATALDLARRGARVILACRDESRAQAAVTHIQMETGNKEVLYMHLDLASLKSVRSFAENFLKKESRLDILINNAGLVIDGKTEDGFGKIFGVNHLGHFLLTLLLLERLKECGPSRVVTVSSMAHWWGKIDFNCINTHKDLGLGNSTLDLLKLYGHSKLCNVLFTHELAKRLQGTKVTCYSLHPGAIKTEIGRHSNLWWRLIMAPFLLLFFSDVDSGAQTSLHCALQEGLEPLSGRYFSSCAVQNGPAKARDDATAKKLWEVSERLVGLA</sequence>
<dbReference type="AlphaFoldDB" id="A0AAW2A7J1"/>
<dbReference type="Gene3D" id="3.40.50.720">
    <property type="entry name" value="NAD(P)-binding Rossmann-like Domain"/>
    <property type="match status" value="1"/>
</dbReference>
<dbReference type="PANTHER" id="PTHR43157">
    <property type="entry name" value="PHOSPHATIDYLINOSITOL-GLYCAN BIOSYNTHESIS CLASS F PROTEIN-RELATED"/>
    <property type="match status" value="1"/>
</dbReference>
<evidence type="ECO:0000256" key="3">
    <source>
        <dbReference type="RuleBase" id="RU000363"/>
    </source>
</evidence>
<dbReference type="PRINTS" id="PR00081">
    <property type="entry name" value="GDHRDH"/>
</dbReference>
<keyword evidence="2" id="KW-0560">Oxidoreductase</keyword>
<evidence type="ECO:0000313" key="5">
    <source>
        <dbReference type="Proteomes" id="UP001479290"/>
    </source>
</evidence>
<dbReference type="PANTHER" id="PTHR43157:SF51">
    <property type="entry name" value="DEHYDROGENASE_REDUCTASE (SDR FAMILY) MEMBER 13-LIKE 1"/>
    <property type="match status" value="1"/>
</dbReference>